<evidence type="ECO:0000256" key="7">
    <source>
        <dbReference type="ARBA" id="ARBA00023065"/>
    </source>
</evidence>
<evidence type="ECO:0000256" key="10">
    <source>
        <dbReference type="ARBA" id="ARBA00023310"/>
    </source>
</evidence>
<dbReference type="CDD" id="cd12152">
    <property type="entry name" value="F1-ATPase_delta"/>
    <property type="match status" value="1"/>
</dbReference>
<dbReference type="NCBIfam" id="TIGR01216">
    <property type="entry name" value="ATP_synt_epsi"/>
    <property type="match status" value="1"/>
</dbReference>
<dbReference type="InterPro" id="IPR020547">
    <property type="entry name" value="ATP_synth_F1_esu_C"/>
</dbReference>
<evidence type="ECO:0000256" key="9">
    <source>
        <dbReference type="ARBA" id="ARBA00023196"/>
    </source>
</evidence>
<keyword evidence="6 11" id="KW-0375">Hydrogen ion transport</keyword>
<evidence type="ECO:0000313" key="15">
    <source>
        <dbReference type="EMBL" id="CUN06966.1"/>
    </source>
</evidence>
<gene>
    <name evidence="16" type="primary">atpC_2</name>
    <name evidence="11 17" type="synonym">atpC</name>
    <name evidence="20" type="ORF">DW068_03225</name>
    <name evidence="19" type="ORF">DW833_02580</name>
    <name evidence="18" type="ORF">DW972_00165</name>
    <name evidence="21" type="ORF">DWZ29_12165</name>
    <name evidence="17" type="ORF">DXD91_01595</name>
    <name evidence="16" type="ORF">ERS852450_02134</name>
    <name evidence="15" type="ORF">ERS852578_01996</name>
</gene>
<evidence type="ECO:0000256" key="3">
    <source>
        <dbReference type="ARBA" id="ARBA00005712"/>
    </source>
</evidence>
<evidence type="ECO:0000313" key="17">
    <source>
        <dbReference type="EMBL" id="RGI92096.1"/>
    </source>
</evidence>
<dbReference type="FunFam" id="1.20.5.440:FF:000001">
    <property type="entry name" value="ATP synthase epsilon chain"/>
    <property type="match status" value="1"/>
</dbReference>
<keyword evidence="9 11" id="KW-0139">CF(1)</keyword>
<evidence type="ECO:0000256" key="4">
    <source>
        <dbReference type="ARBA" id="ARBA00022448"/>
    </source>
</evidence>
<comment type="subcellular location">
    <subcellularLocation>
        <location evidence="2 11">Cell membrane</location>
        <topology evidence="2 11">Peripheral membrane protein</topology>
    </subcellularLocation>
</comment>
<dbReference type="PANTHER" id="PTHR13822:SF10">
    <property type="entry name" value="ATP SYNTHASE EPSILON CHAIN, CHLOROPLASTIC"/>
    <property type="match status" value="1"/>
</dbReference>
<evidence type="ECO:0000313" key="27">
    <source>
        <dbReference type="Proteomes" id="UP000284621"/>
    </source>
</evidence>
<dbReference type="EMBL" id="QSOE01000005">
    <property type="protein sequence ID" value="RGI92096.1"/>
    <property type="molecule type" value="Genomic_DNA"/>
</dbReference>
<proteinExistence type="inferred from homology"/>
<evidence type="ECO:0000259" key="13">
    <source>
        <dbReference type="Pfam" id="PF00401"/>
    </source>
</evidence>
<keyword evidence="27" id="KW-1185">Reference proteome</keyword>
<comment type="similarity">
    <text evidence="3 11 12">Belongs to the ATPase epsilon chain family.</text>
</comment>
<evidence type="ECO:0000313" key="19">
    <source>
        <dbReference type="EMBL" id="RHC67551.1"/>
    </source>
</evidence>
<dbReference type="EMBL" id="QRNJ01000007">
    <property type="protein sequence ID" value="RHK41007.1"/>
    <property type="molecule type" value="Genomic_DNA"/>
</dbReference>
<dbReference type="HAMAP" id="MF_00530">
    <property type="entry name" value="ATP_synth_epsil_bac"/>
    <property type="match status" value="1"/>
</dbReference>
<dbReference type="EMBL" id="QRQO01000039">
    <property type="protein sequence ID" value="RHN11305.1"/>
    <property type="molecule type" value="Genomic_DNA"/>
</dbReference>
<dbReference type="Gene3D" id="1.20.5.440">
    <property type="entry name" value="ATP synthase delta/epsilon subunit, C-terminal domain"/>
    <property type="match status" value="1"/>
</dbReference>
<keyword evidence="4 11" id="KW-0813">Transport</keyword>
<dbReference type="EMBL" id="CYZL01000019">
    <property type="protein sequence ID" value="CUO63875.1"/>
    <property type="molecule type" value="Genomic_DNA"/>
</dbReference>
<keyword evidence="5 11" id="KW-1003">Cell membrane</keyword>
<comment type="subunit">
    <text evidence="11 12">F-type ATPases have 2 components, CF(1) - the catalytic core - and CF(0) - the membrane proton channel. CF(1) has five subunits: alpha(3), beta(3), gamma(1), delta(1), epsilon(1). CF(0) has three main subunits: a, b and c.</text>
</comment>
<evidence type="ECO:0000313" key="26">
    <source>
        <dbReference type="Proteomes" id="UP000283700"/>
    </source>
</evidence>
<dbReference type="Pfam" id="PF00401">
    <property type="entry name" value="ATP-synt_DE"/>
    <property type="match status" value="1"/>
</dbReference>
<evidence type="ECO:0000313" key="23">
    <source>
        <dbReference type="Proteomes" id="UP000095679"/>
    </source>
</evidence>
<keyword evidence="10 11" id="KW-0066">ATP synthesis</keyword>
<dbReference type="GO" id="GO:0046933">
    <property type="term" value="F:proton-transporting ATP synthase activity, rotational mechanism"/>
    <property type="evidence" value="ECO:0007669"/>
    <property type="project" value="UniProtKB-UniRule"/>
</dbReference>
<name>A0A174GTQ3_9FIRM</name>
<dbReference type="InterPro" id="IPR001469">
    <property type="entry name" value="ATP_synth_F1_dsu/esu"/>
</dbReference>
<dbReference type="GO" id="GO:0005886">
    <property type="term" value="C:plasma membrane"/>
    <property type="evidence" value="ECO:0007669"/>
    <property type="project" value="UniProtKB-SubCell"/>
</dbReference>
<dbReference type="GO" id="GO:0045259">
    <property type="term" value="C:proton-transporting ATP synthase complex"/>
    <property type="evidence" value="ECO:0007669"/>
    <property type="project" value="UniProtKB-KW"/>
</dbReference>
<keyword evidence="7 11" id="KW-0406">Ion transport</keyword>
<reference evidence="22 23" key="1">
    <citation type="submission" date="2015-09" db="EMBL/GenBank/DDBJ databases">
        <authorList>
            <consortium name="Pathogen Informatics"/>
        </authorList>
    </citation>
    <scope>NUCLEOTIDE SEQUENCE [LARGE SCALE GENOMIC DNA]</scope>
    <source>
        <strain evidence="16 23">2789STDY5834835</strain>
        <strain evidence="15 22">2789STDY5834966</strain>
    </source>
</reference>
<accession>A0A174GTQ3</accession>
<dbReference type="Proteomes" id="UP000262524">
    <property type="component" value="Unassembled WGS sequence"/>
</dbReference>
<reference evidence="24 25" key="2">
    <citation type="submission" date="2018-08" db="EMBL/GenBank/DDBJ databases">
        <title>A genome reference for cultivated species of the human gut microbiota.</title>
        <authorList>
            <person name="Zou Y."/>
            <person name="Xue W."/>
            <person name="Luo G."/>
        </authorList>
    </citation>
    <scope>NUCLEOTIDE SEQUENCE [LARGE SCALE GENOMIC DNA]</scope>
    <source>
        <strain evidence="21 26">AF31-17AC</strain>
        <strain evidence="20 25">AF45-14BH</strain>
        <strain evidence="19 27">AM34-3LB</strain>
        <strain evidence="18 28">AM48-23BH</strain>
        <strain evidence="17 24">TM10-1AC</strain>
    </source>
</reference>
<dbReference type="Pfam" id="PF02823">
    <property type="entry name" value="ATP-synt_DE_N"/>
    <property type="match status" value="1"/>
</dbReference>
<evidence type="ECO:0000256" key="11">
    <source>
        <dbReference type="HAMAP-Rule" id="MF_00530"/>
    </source>
</evidence>
<dbReference type="InterPro" id="IPR020546">
    <property type="entry name" value="ATP_synth_F1_dsu/esu_N"/>
</dbReference>
<keyword evidence="8 11" id="KW-0472">Membrane</keyword>
<dbReference type="SUPFAM" id="SSF46604">
    <property type="entry name" value="Epsilon subunit of F1F0-ATP synthase C-terminal domain"/>
    <property type="match status" value="1"/>
</dbReference>
<evidence type="ECO:0000256" key="5">
    <source>
        <dbReference type="ARBA" id="ARBA00022475"/>
    </source>
</evidence>
<organism evidence="16 23">
    <name type="scientific">Anaerobutyricum hallii</name>
    <dbReference type="NCBI Taxonomy" id="39488"/>
    <lineage>
        <taxon>Bacteria</taxon>
        <taxon>Bacillati</taxon>
        <taxon>Bacillota</taxon>
        <taxon>Clostridia</taxon>
        <taxon>Lachnospirales</taxon>
        <taxon>Lachnospiraceae</taxon>
        <taxon>Anaerobutyricum</taxon>
    </lineage>
</organism>
<evidence type="ECO:0000313" key="16">
    <source>
        <dbReference type="EMBL" id="CUO63875.1"/>
    </source>
</evidence>
<dbReference type="AlphaFoldDB" id="A0A174GTQ3"/>
<dbReference type="OrthoDB" id="9804110at2"/>
<evidence type="ECO:0000256" key="12">
    <source>
        <dbReference type="RuleBase" id="RU003656"/>
    </source>
</evidence>
<dbReference type="PANTHER" id="PTHR13822">
    <property type="entry name" value="ATP SYNTHASE DELTA/EPSILON CHAIN"/>
    <property type="match status" value="1"/>
</dbReference>
<evidence type="ECO:0000313" key="28">
    <source>
        <dbReference type="Proteomes" id="UP000286561"/>
    </source>
</evidence>
<dbReference type="EMBL" id="CYYC01000024">
    <property type="protein sequence ID" value="CUN06966.1"/>
    <property type="molecule type" value="Genomic_DNA"/>
</dbReference>
<dbReference type="Proteomes" id="UP000286561">
    <property type="component" value="Unassembled WGS sequence"/>
</dbReference>
<dbReference type="Proteomes" id="UP000283497">
    <property type="component" value="Unassembled WGS sequence"/>
</dbReference>
<dbReference type="GeneID" id="75047094"/>
<dbReference type="InterPro" id="IPR036794">
    <property type="entry name" value="ATP_F1_dsu/esu_C_sf"/>
</dbReference>
<evidence type="ECO:0000259" key="14">
    <source>
        <dbReference type="Pfam" id="PF02823"/>
    </source>
</evidence>
<feature type="domain" description="ATP synthase epsilon subunit C-terminal" evidence="13">
    <location>
        <begin position="89"/>
        <end position="133"/>
    </location>
</feature>
<evidence type="ECO:0000313" key="21">
    <source>
        <dbReference type="EMBL" id="RHN11305.1"/>
    </source>
</evidence>
<dbReference type="InterPro" id="IPR036771">
    <property type="entry name" value="ATPsynth_dsu/esu_N"/>
</dbReference>
<dbReference type="Proteomes" id="UP000095390">
    <property type="component" value="Unassembled WGS sequence"/>
</dbReference>
<keyword evidence="17" id="KW-0378">Hydrolase</keyword>
<evidence type="ECO:0000256" key="8">
    <source>
        <dbReference type="ARBA" id="ARBA00023136"/>
    </source>
</evidence>
<dbReference type="SUPFAM" id="SSF51344">
    <property type="entry name" value="Epsilon subunit of F1F0-ATP synthase N-terminal domain"/>
    <property type="match status" value="1"/>
</dbReference>
<evidence type="ECO:0000313" key="25">
    <source>
        <dbReference type="Proteomes" id="UP000283497"/>
    </source>
</evidence>
<dbReference type="GO" id="GO:0005524">
    <property type="term" value="F:ATP binding"/>
    <property type="evidence" value="ECO:0007669"/>
    <property type="project" value="UniProtKB-UniRule"/>
</dbReference>
<dbReference type="RefSeq" id="WP_005349402.1">
    <property type="nucleotide sequence ID" value="NZ_BLYK01000012.1"/>
</dbReference>
<dbReference type="Proteomes" id="UP000095679">
    <property type="component" value="Unassembled WGS sequence"/>
</dbReference>
<dbReference type="Proteomes" id="UP000284621">
    <property type="component" value="Unassembled WGS sequence"/>
</dbReference>
<comment type="function">
    <text evidence="1 11">Produces ATP from ADP in the presence of a proton gradient across the membrane.</text>
</comment>
<sequence>MADKTFRLEIIAPDRIFYSNDIYMVEYNTVEGEVGIYADHIPMTQIIAPGRLIITERNEEKQAALLSGFVEITPEKMTILAEAVEWPQNIDVNRAKEAKTRAERRLSSEQGGVDIGRAELALKRAITRLDVAGK</sequence>
<evidence type="ECO:0000256" key="1">
    <source>
        <dbReference type="ARBA" id="ARBA00003543"/>
    </source>
</evidence>
<dbReference type="EMBL" id="QSID01000002">
    <property type="protein sequence ID" value="RHC67551.1"/>
    <property type="molecule type" value="Genomic_DNA"/>
</dbReference>
<feature type="domain" description="ATP synthase F1 complex delta/epsilon subunit N-terminal" evidence="14">
    <location>
        <begin position="6"/>
        <end position="83"/>
    </location>
</feature>
<protein>
    <recommendedName>
        <fullName evidence="11">ATP synthase epsilon chain</fullName>
    </recommendedName>
    <alternativeName>
        <fullName evidence="11">ATP synthase F1 sector epsilon subunit</fullName>
    </alternativeName>
    <alternativeName>
        <fullName evidence="11">F-ATPase epsilon subunit</fullName>
    </alternativeName>
</protein>
<evidence type="ECO:0000313" key="22">
    <source>
        <dbReference type="Proteomes" id="UP000095390"/>
    </source>
</evidence>
<dbReference type="GO" id="GO:0016787">
    <property type="term" value="F:hydrolase activity"/>
    <property type="evidence" value="ECO:0007669"/>
    <property type="project" value="UniProtKB-KW"/>
</dbReference>
<evidence type="ECO:0000256" key="6">
    <source>
        <dbReference type="ARBA" id="ARBA00022781"/>
    </source>
</evidence>
<dbReference type="EMBL" id="QSEP01000001">
    <property type="protein sequence ID" value="RGZ86861.1"/>
    <property type="molecule type" value="Genomic_DNA"/>
</dbReference>
<evidence type="ECO:0000256" key="2">
    <source>
        <dbReference type="ARBA" id="ARBA00004202"/>
    </source>
</evidence>
<evidence type="ECO:0000313" key="20">
    <source>
        <dbReference type="EMBL" id="RHK41007.1"/>
    </source>
</evidence>
<evidence type="ECO:0000313" key="18">
    <source>
        <dbReference type="EMBL" id="RGZ86861.1"/>
    </source>
</evidence>
<dbReference type="Gene3D" id="2.60.15.10">
    <property type="entry name" value="F0F1 ATP synthase delta/epsilon subunit, N-terminal"/>
    <property type="match status" value="1"/>
</dbReference>
<dbReference type="Proteomes" id="UP000283700">
    <property type="component" value="Unassembled WGS sequence"/>
</dbReference>
<evidence type="ECO:0000313" key="24">
    <source>
        <dbReference type="Proteomes" id="UP000262524"/>
    </source>
</evidence>